<keyword evidence="1" id="KW-0472">Membrane</keyword>
<accession>A0A6M0K1H3</accession>
<organism evidence="2 3">
    <name type="scientific">Thiorhodococcus minor</name>
    <dbReference type="NCBI Taxonomy" id="57489"/>
    <lineage>
        <taxon>Bacteria</taxon>
        <taxon>Pseudomonadati</taxon>
        <taxon>Pseudomonadota</taxon>
        <taxon>Gammaproteobacteria</taxon>
        <taxon>Chromatiales</taxon>
        <taxon>Chromatiaceae</taxon>
        <taxon>Thiorhodococcus</taxon>
    </lineage>
</organism>
<evidence type="ECO:0000256" key="1">
    <source>
        <dbReference type="SAM" id="Phobius"/>
    </source>
</evidence>
<feature type="transmembrane region" description="Helical" evidence="1">
    <location>
        <begin position="65"/>
        <end position="90"/>
    </location>
</feature>
<keyword evidence="1" id="KW-1133">Transmembrane helix</keyword>
<gene>
    <name evidence="2" type="ORF">G3446_09725</name>
</gene>
<dbReference type="RefSeq" id="WP_164452639.1">
    <property type="nucleotide sequence ID" value="NZ_JAAIJQ010000023.1"/>
</dbReference>
<evidence type="ECO:0000313" key="3">
    <source>
        <dbReference type="Proteomes" id="UP000483379"/>
    </source>
</evidence>
<evidence type="ECO:0000313" key="2">
    <source>
        <dbReference type="EMBL" id="NEV62165.1"/>
    </source>
</evidence>
<dbReference type="Proteomes" id="UP000483379">
    <property type="component" value="Unassembled WGS sequence"/>
</dbReference>
<feature type="transmembrane region" description="Helical" evidence="1">
    <location>
        <begin position="96"/>
        <end position="118"/>
    </location>
</feature>
<reference evidence="2 3" key="1">
    <citation type="submission" date="2020-02" db="EMBL/GenBank/DDBJ databases">
        <title>Genome sequences of Thiorhodococcus mannitoliphagus and Thiorhodococcus minor, purple sulfur photosynthetic bacteria in the gammaproteobacterial family, Chromatiaceae.</title>
        <authorList>
            <person name="Aviles F.A."/>
            <person name="Meyer T.E."/>
            <person name="Kyndt J.A."/>
        </authorList>
    </citation>
    <scope>NUCLEOTIDE SEQUENCE [LARGE SCALE GENOMIC DNA]</scope>
    <source>
        <strain evidence="2 3">DSM 11518</strain>
    </source>
</reference>
<proteinExistence type="predicted"/>
<dbReference type="AlphaFoldDB" id="A0A6M0K1H3"/>
<name>A0A6M0K1H3_9GAMM</name>
<sequence>MKPCRECQHEVSENAFSCPSCGAPYPARAKWDGWGFEYKSEARVLGLPLLHISFKFRPNKVPVPAVGFISIGQFGAGIINISQFGIGLFSLSQFTLAGYAVAQFAIAYSCIAQIGIYVDRGFGQLVVRLSDLLSYVPAG</sequence>
<protein>
    <submittedName>
        <fullName evidence="2">Zinc ribbon domain-containing protein</fullName>
    </submittedName>
</protein>
<comment type="caution">
    <text evidence="2">The sequence shown here is derived from an EMBL/GenBank/DDBJ whole genome shotgun (WGS) entry which is preliminary data.</text>
</comment>
<keyword evidence="1" id="KW-0812">Transmembrane</keyword>
<dbReference type="EMBL" id="JAAIJQ010000023">
    <property type="protein sequence ID" value="NEV62165.1"/>
    <property type="molecule type" value="Genomic_DNA"/>
</dbReference>
<keyword evidence="3" id="KW-1185">Reference proteome</keyword>